<comment type="caution">
    <text evidence="1">The sequence shown here is derived from an EMBL/GenBank/DDBJ whole genome shotgun (WGS) entry which is preliminary data.</text>
</comment>
<keyword evidence="2" id="KW-1185">Reference proteome</keyword>
<gene>
    <name evidence="1" type="ORF">BpHYR1_028451</name>
</gene>
<evidence type="ECO:0000313" key="1">
    <source>
        <dbReference type="EMBL" id="RNA09130.1"/>
    </source>
</evidence>
<reference evidence="1 2" key="1">
    <citation type="journal article" date="2018" name="Sci. Rep.">
        <title>Genomic signatures of local adaptation to the degree of environmental predictability in rotifers.</title>
        <authorList>
            <person name="Franch-Gras L."/>
            <person name="Hahn C."/>
            <person name="Garcia-Roger E.M."/>
            <person name="Carmona M.J."/>
            <person name="Serra M."/>
            <person name="Gomez A."/>
        </authorList>
    </citation>
    <scope>NUCLEOTIDE SEQUENCE [LARGE SCALE GENOMIC DNA]</scope>
    <source>
        <strain evidence="1">HYR1</strain>
    </source>
</reference>
<dbReference type="Proteomes" id="UP000276133">
    <property type="component" value="Unassembled WGS sequence"/>
</dbReference>
<evidence type="ECO:0000313" key="2">
    <source>
        <dbReference type="Proteomes" id="UP000276133"/>
    </source>
</evidence>
<dbReference type="EMBL" id="REGN01006538">
    <property type="protein sequence ID" value="RNA09130.1"/>
    <property type="molecule type" value="Genomic_DNA"/>
</dbReference>
<organism evidence="1 2">
    <name type="scientific">Brachionus plicatilis</name>
    <name type="common">Marine rotifer</name>
    <name type="synonym">Brachionus muelleri</name>
    <dbReference type="NCBI Taxonomy" id="10195"/>
    <lineage>
        <taxon>Eukaryota</taxon>
        <taxon>Metazoa</taxon>
        <taxon>Spiralia</taxon>
        <taxon>Gnathifera</taxon>
        <taxon>Rotifera</taxon>
        <taxon>Eurotatoria</taxon>
        <taxon>Monogononta</taxon>
        <taxon>Pseudotrocha</taxon>
        <taxon>Ploima</taxon>
        <taxon>Brachionidae</taxon>
        <taxon>Brachionus</taxon>
    </lineage>
</organism>
<sequence>MPFKKPAHSRLTYEAPTQSVFPGLYGNENKQKLKSKEKQNQSFVQNLQSDLGIGLKVRNKIMLKI</sequence>
<protein>
    <submittedName>
        <fullName evidence="1">Uncharacterized protein</fullName>
    </submittedName>
</protein>
<dbReference type="AlphaFoldDB" id="A0A3M7QCL8"/>
<name>A0A3M7QCL8_BRAPC</name>
<accession>A0A3M7QCL8</accession>
<proteinExistence type="predicted"/>